<dbReference type="GO" id="GO:0005783">
    <property type="term" value="C:endoplasmic reticulum"/>
    <property type="evidence" value="ECO:0007669"/>
    <property type="project" value="UniProtKB-SubCell"/>
</dbReference>
<proteinExistence type="inferred from homology"/>
<evidence type="ECO:0000256" key="8">
    <source>
        <dbReference type="ARBA" id="ARBA00022942"/>
    </source>
</evidence>
<dbReference type="Pfam" id="PF08577">
    <property type="entry name" value="PI31_Prot_C"/>
    <property type="match status" value="1"/>
</dbReference>
<keyword evidence="8" id="KW-0647">Proteasome</keyword>
<dbReference type="Pfam" id="PF11566">
    <property type="entry name" value="PI31_Prot_N"/>
    <property type="match status" value="1"/>
</dbReference>
<evidence type="ECO:0000256" key="3">
    <source>
        <dbReference type="ARBA" id="ARBA00006405"/>
    </source>
</evidence>
<organism evidence="14 15">
    <name type="scientific">Clydaea vesicula</name>
    <dbReference type="NCBI Taxonomy" id="447962"/>
    <lineage>
        <taxon>Eukaryota</taxon>
        <taxon>Fungi</taxon>
        <taxon>Fungi incertae sedis</taxon>
        <taxon>Chytridiomycota</taxon>
        <taxon>Chytridiomycota incertae sedis</taxon>
        <taxon>Chytridiomycetes</taxon>
        <taxon>Lobulomycetales</taxon>
        <taxon>Lobulomycetaceae</taxon>
        <taxon>Clydaea</taxon>
    </lineage>
</organism>
<dbReference type="GO" id="GO:0070628">
    <property type="term" value="F:proteasome binding"/>
    <property type="evidence" value="ECO:0007669"/>
    <property type="project" value="InterPro"/>
</dbReference>
<sequence>MSDIDFIKKHITDDICNFRSESDVVFFIAHATFLENGFRLAKVNAQNTTIVTQEWNNQTDSFHFSYKHDSSSLTFVLKGLSVVDSLLFIASTEEDKKLFKLDFKPSKLVCQNFKSFPISKKEDFNKNIFENLAELREFKTLLKTELIQKLAPNLKGTDTVAAETDSTRVEPTSSANNYNPQPFHGIPANRQPSNNFNPQYGNPYSIGDADLDPFAAAPGMSPFGRFTPGSGNGMTVGPGHSMFNQPGYNPESHPRYPDSHIPPESVPPNARFDPVGPFAPRPAFPGSRGSGRVSQFSGEPDNDLEPFNPADH</sequence>
<feature type="region of interest" description="Disordered" evidence="11">
    <location>
        <begin position="236"/>
        <end position="312"/>
    </location>
</feature>
<evidence type="ECO:0000256" key="11">
    <source>
        <dbReference type="SAM" id="MobiDB-lite"/>
    </source>
</evidence>
<evidence type="ECO:0000256" key="5">
    <source>
        <dbReference type="ARBA" id="ARBA00022490"/>
    </source>
</evidence>
<dbReference type="InterPro" id="IPR045128">
    <property type="entry name" value="PI31-like"/>
</dbReference>
<evidence type="ECO:0000256" key="7">
    <source>
        <dbReference type="ARBA" id="ARBA00022824"/>
    </source>
</evidence>
<comment type="similarity">
    <text evidence="3">Belongs to the proteasome inhibitor PI31 family.</text>
</comment>
<comment type="subcellular location">
    <subcellularLocation>
        <location evidence="2">Cytoplasm</location>
    </subcellularLocation>
    <subcellularLocation>
        <location evidence="1">Endoplasmic reticulum</location>
    </subcellularLocation>
</comment>
<dbReference type="AlphaFoldDB" id="A0AAD5U3F7"/>
<name>A0AAD5U3F7_9FUNG</name>
<dbReference type="GO" id="GO:0004866">
    <property type="term" value="F:endopeptidase inhibitor activity"/>
    <property type="evidence" value="ECO:0007669"/>
    <property type="project" value="InterPro"/>
</dbReference>
<comment type="function">
    <text evidence="10">Plays an important role in control of proteasome function. Inhibits the hydrolysis of protein and peptide substrates by the 20S proteasome. Also inhibits the activation of the proteasome by the proteasome regulatory proteins PA700 and PA28.</text>
</comment>
<keyword evidence="7" id="KW-0256">Endoplasmic reticulum</keyword>
<evidence type="ECO:0000256" key="9">
    <source>
        <dbReference type="ARBA" id="ARBA00022990"/>
    </source>
</evidence>
<evidence type="ECO:0000256" key="1">
    <source>
        <dbReference type="ARBA" id="ARBA00004240"/>
    </source>
</evidence>
<dbReference type="PANTHER" id="PTHR13266:SF1">
    <property type="entry name" value="PROTEASOME INHIBITOR PI31 SUBUNIT"/>
    <property type="match status" value="1"/>
</dbReference>
<keyword evidence="15" id="KW-1185">Reference proteome</keyword>
<dbReference type="GO" id="GO:0000502">
    <property type="term" value="C:proteasome complex"/>
    <property type="evidence" value="ECO:0007669"/>
    <property type="project" value="UniProtKB-KW"/>
</dbReference>
<comment type="caution">
    <text evidence="14">The sequence shown here is derived from an EMBL/GenBank/DDBJ whole genome shotgun (WGS) entry which is preliminary data.</text>
</comment>
<evidence type="ECO:0000259" key="12">
    <source>
        <dbReference type="Pfam" id="PF08577"/>
    </source>
</evidence>
<evidence type="ECO:0000256" key="6">
    <source>
        <dbReference type="ARBA" id="ARBA00022553"/>
    </source>
</evidence>
<feature type="non-terminal residue" evidence="14">
    <location>
        <position position="312"/>
    </location>
</feature>
<dbReference type="Gene3D" id="3.40.1000.30">
    <property type="match status" value="1"/>
</dbReference>
<evidence type="ECO:0000313" key="14">
    <source>
        <dbReference type="EMBL" id="KAJ3223149.1"/>
    </source>
</evidence>
<evidence type="ECO:0000313" key="15">
    <source>
        <dbReference type="Proteomes" id="UP001211065"/>
    </source>
</evidence>
<reference evidence="14" key="1">
    <citation type="submission" date="2020-05" db="EMBL/GenBank/DDBJ databases">
        <title>Phylogenomic resolution of chytrid fungi.</title>
        <authorList>
            <person name="Stajich J.E."/>
            <person name="Amses K."/>
            <person name="Simmons R."/>
            <person name="Seto K."/>
            <person name="Myers J."/>
            <person name="Bonds A."/>
            <person name="Quandt C.A."/>
            <person name="Barry K."/>
            <person name="Liu P."/>
            <person name="Grigoriev I."/>
            <person name="Longcore J.E."/>
            <person name="James T.Y."/>
        </authorList>
    </citation>
    <scope>NUCLEOTIDE SEQUENCE</scope>
    <source>
        <strain evidence="14">JEL0476</strain>
    </source>
</reference>
<keyword evidence="5" id="KW-0963">Cytoplasm</keyword>
<gene>
    <name evidence="14" type="ORF">HK099_001496</name>
</gene>
<keyword evidence="4" id="KW-0488">Methylation</keyword>
<feature type="domain" description="PI31 proteasome regulator N-terminal" evidence="13">
    <location>
        <begin position="17"/>
        <end position="155"/>
    </location>
</feature>
<evidence type="ECO:0000259" key="13">
    <source>
        <dbReference type="Pfam" id="PF11566"/>
    </source>
</evidence>
<dbReference type="InterPro" id="IPR021625">
    <property type="entry name" value="PI31_Prot_N"/>
</dbReference>
<dbReference type="GO" id="GO:0043161">
    <property type="term" value="P:proteasome-mediated ubiquitin-dependent protein catabolic process"/>
    <property type="evidence" value="ECO:0007669"/>
    <property type="project" value="InterPro"/>
</dbReference>
<dbReference type="Proteomes" id="UP001211065">
    <property type="component" value="Unassembled WGS sequence"/>
</dbReference>
<feature type="domain" description="PI31 proteasome regulator C-terminal" evidence="12">
    <location>
        <begin position="206"/>
        <end position="277"/>
    </location>
</feature>
<keyword evidence="9" id="KW-0007">Acetylation</keyword>
<evidence type="ECO:0000256" key="10">
    <source>
        <dbReference type="ARBA" id="ARBA00024805"/>
    </source>
</evidence>
<dbReference type="InterPro" id="IPR013886">
    <property type="entry name" value="PI31_Prot_C"/>
</dbReference>
<keyword evidence="6" id="KW-0597">Phosphoprotein</keyword>
<dbReference type="EMBL" id="JADGJW010000142">
    <property type="protein sequence ID" value="KAJ3223149.1"/>
    <property type="molecule type" value="Genomic_DNA"/>
</dbReference>
<evidence type="ECO:0008006" key="16">
    <source>
        <dbReference type="Google" id="ProtNLM"/>
    </source>
</evidence>
<evidence type="ECO:0000256" key="4">
    <source>
        <dbReference type="ARBA" id="ARBA00022481"/>
    </source>
</evidence>
<accession>A0AAD5U3F7</accession>
<protein>
    <recommendedName>
        <fullName evidence="16">Proteasome inhibitor PI31 subunit</fullName>
    </recommendedName>
</protein>
<dbReference type="PANTHER" id="PTHR13266">
    <property type="entry name" value="PROTEASOME INHIBITOR"/>
    <property type="match status" value="1"/>
</dbReference>
<evidence type="ECO:0000256" key="2">
    <source>
        <dbReference type="ARBA" id="ARBA00004496"/>
    </source>
</evidence>